<keyword evidence="3" id="KW-0245">EGF-like domain</keyword>
<evidence type="ECO:0000256" key="2">
    <source>
        <dbReference type="ARBA" id="ARBA00023180"/>
    </source>
</evidence>
<dbReference type="InterPro" id="IPR000742">
    <property type="entry name" value="EGF"/>
</dbReference>
<feature type="domain" description="EGF-like" evidence="4">
    <location>
        <begin position="144"/>
        <end position="176"/>
    </location>
</feature>
<sequence>MQFTQYVWIIHQACGSKLKRLFSTQSPSTRVIYDHLVLKLERKKRIKLINPETVKQVHCLCFYYQFENFTSLDQDLLYEPLLGIPSRGQIPVNDTVFQITIPCKGKKGVASLLLGLLIYNEHNRQLRGTPIKFRLRKSCDDFETSSLCKQGCRNGGICNSHGVCQCPQGFRGRLCDIGTFLAIDSHHL</sequence>
<dbReference type="InterPro" id="IPR038677">
    <property type="entry name" value="WIF_sf"/>
</dbReference>
<keyword evidence="2" id="KW-0325">Glycoprotein</keyword>
<dbReference type="SUPFAM" id="SSF57196">
    <property type="entry name" value="EGF/Laminin"/>
    <property type="match status" value="1"/>
</dbReference>
<dbReference type="Proteomes" id="UP000762676">
    <property type="component" value="Unassembled WGS sequence"/>
</dbReference>
<dbReference type="AlphaFoldDB" id="A0AAV4JSI2"/>
<organism evidence="6 7">
    <name type="scientific">Elysia marginata</name>
    <dbReference type="NCBI Taxonomy" id="1093978"/>
    <lineage>
        <taxon>Eukaryota</taxon>
        <taxon>Metazoa</taxon>
        <taxon>Spiralia</taxon>
        <taxon>Lophotrochozoa</taxon>
        <taxon>Mollusca</taxon>
        <taxon>Gastropoda</taxon>
        <taxon>Heterobranchia</taxon>
        <taxon>Euthyneura</taxon>
        <taxon>Panpulmonata</taxon>
        <taxon>Sacoglossa</taxon>
        <taxon>Placobranchoidea</taxon>
        <taxon>Plakobranchidae</taxon>
        <taxon>Elysia</taxon>
    </lineage>
</organism>
<dbReference type="Gene3D" id="2.10.25.10">
    <property type="entry name" value="Laminin"/>
    <property type="match status" value="1"/>
</dbReference>
<accession>A0AAV4JSI2</accession>
<keyword evidence="7" id="KW-1185">Reference proteome</keyword>
<evidence type="ECO:0000313" key="6">
    <source>
        <dbReference type="EMBL" id="GFS25044.1"/>
    </source>
</evidence>
<evidence type="ECO:0000259" key="5">
    <source>
        <dbReference type="PROSITE" id="PS50814"/>
    </source>
</evidence>
<evidence type="ECO:0000313" key="7">
    <source>
        <dbReference type="Proteomes" id="UP000762676"/>
    </source>
</evidence>
<dbReference type="PROSITE" id="PS50814">
    <property type="entry name" value="WIF"/>
    <property type="match status" value="1"/>
</dbReference>
<dbReference type="PROSITE" id="PS00022">
    <property type="entry name" value="EGF_1"/>
    <property type="match status" value="1"/>
</dbReference>
<evidence type="ECO:0000256" key="1">
    <source>
        <dbReference type="ARBA" id="ARBA00022729"/>
    </source>
</evidence>
<reference evidence="6 7" key="1">
    <citation type="journal article" date="2021" name="Elife">
        <title>Chloroplast acquisition without the gene transfer in kleptoplastic sea slugs, Plakobranchus ocellatus.</title>
        <authorList>
            <person name="Maeda T."/>
            <person name="Takahashi S."/>
            <person name="Yoshida T."/>
            <person name="Shimamura S."/>
            <person name="Takaki Y."/>
            <person name="Nagai Y."/>
            <person name="Toyoda A."/>
            <person name="Suzuki Y."/>
            <person name="Arimoto A."/>
            <person name="Ishii H."/>
            <person name="Satoh N."/>
            <person name="Nishiyama T."/>
            <person name="Hasebe M."/>
            <person name="Maruyama T."/>
            <person name="Minagawa J."/>
            <person name="Obokata J."/>
            <person name="Shigenobu S."/>
        </authorList>
    </citation>
    <scope>NUCLEOTIDE SEQUENCE [LARGE SCALE GENOMIC DNA]</scope>
</reference>
<proteinExistence type="predicted"/>
<dbReference type="CDD" id="cd00054">
    <property type="entry name" value="EGF_CA"/>
    <property type="match status" value="1"/>
</dbReference>
<dbReference type="EMBL" id="BMAT01010356">
    <property type="protein sequence ID" value="GFS25044.1"/>
    <property type="molecule type" value="Genomic_DNA"/>
</dbReference>
<feature type="disulfide bond" evidence="3">
    <location>
        <begin position="166"/>
        <end position="175"/>
    </location>
</feature>
<evidence type="ECO:0000259" key="4">
    <source>
        <dbReference type="PROSITE" id="PS50026"/>
    </source>
</evidence>
<comment type="caution">
    <text evidence="6">The sequence shown here is derived from an EMBL/GenBank/DDBJ whole genome shotgun (WGS) entry which is preliminary data.</text>
</comment>
<keyword evidence="3" id="KW-1015">Disulfide bond</keyword>
<protein>
    <submittedName>
        <fullName evidence="6">Wnt inhibitory factor 1-like</fullName>
    </submittedName>
</protein>
<feature type="domain" description="WIF" evidence="5">
    <location>
        <begin position="1"/>
        <end position="139"/>
    </location>
</feature>
<evidence type="ECO:0000256" key="3">
    <source>
        <dbReference type="PROSITE-ProRule" id="PRU00076"/>
    </source>
</evidence>
<comment type="caution">
    <text evidence="3">Lacks conserved residue(s) required for the propagation of feature annotation.</text>
</comment>
<gene>
    <name evidence="6" type="ORF">ElyMa_005173000</name>
</gene>
<dbReference type="PROSITE" id="PS50026">
    <property type="entry name" value="EGF_3"/>
    <property type="match status" value="1"/>
</dbReference>
<keyword evidence="1" id="KW-0732">Signal</keyword>
<dbReference type="InterPro" id="IPR003306">
    <property type="entry name" value="WIF"/>
</dbReference>
<dbReference type="Pfam" id="PF02019">
    <property type="entry name" value="WIF"/>
    <property type="match status" value="1"/>
</dbReference>
<feature type="disulfide bond" evidence="3">
    <location>
        <begin position="148"/>
        <end position="158"/>
    </location>
</feature>
<dbReference type="PROSITE" id="PS01186">
    <property type="entry name" value="EGF_2"/>
    <property type="match status" value="1"/>
</dbReference>
<dbReference type="Gene3D" id="2.60.40.2170">
    <property type="entry name" value="Wnt, WIF domain"/>
    <property type="match status" value="1"/>
</dbReference>
<name>A0AAV4JSI2_9GAST</name>